<evidence type="ECO:0000313" key="3">
    <source>
        <dbReference type="Proteomes" id="UP000002725"/>
    </source>
</evidence>
<dbReference type="AlphaFoldDB" id="B4S7X7"/>
<evidence type="ECO:0000256" key="1">
    <source>
        <dbReference type="SAM" id="Phobius"/>
    </source>
</evidence>
<dbReference type="Proteomes" id="UP000002725">
    <property type="component" value="Chromosome"/>
</dbReference>
<dbReference type="KEGG" id="paa:Paes_1135"/>
<feature type="transmembrane region" description="Helical" evidence="1">
    <location>
        <begin position="54"/>
        <end position="80"/>
    </location>
</feature>
<keyword evidence="3" id="KW-1185">Reference proteome</keyword>
<gene>
    <name evidence="2" type="ordered locus">Paes_1135</name>
</gene>
<organism evidence="2 3">
    <name type="scientific">Prosthecochloris aestuarii (strain DSM 271 / SK 413)</name>
    <dbReference type="NCBI Taxonomy" id="290512"/>
    <lineage>
        <taxon>Bacteria</taxon>
        <taxon>Pseudomonadati</taxon>
        <taxon>Chlorobiota</taxon>
        <taxon>Chlorobiia</taxon>
        <taxon>Chlorobiales</taxon>
        <taxon>Chlorobiaceae</taxon>
        <taxon>Prosthecochloris</taxon>
    </lineage>
</organism>
<feature type="transmembrane region" description="Helical" evidence="1">
    <location>
        <begin position="87"/>
        <end position="104"/>
    </location>
</feature>
<dbReference type="EMBL" id="CP001108">
    <property type="protein sequence ID" value="ACF46164.1"/>
    <property type="molecule type" value="Genomic_DNA"/>
</dbReference>
<name>B4S7X7_PROA2</name>
<protein>
    <submittedName>
        <fullName evidence="2">Uncharacterized protein</fullName>
    </submittedName>
</protein>
<sequence length="110" mass="11645">MSDQIHSAEQMVRNFKDQPFLVDRLKTDPNPLTVLEEAAKTAIQQTAPWTGDRILYRVAVIVLGSLCLIAALGSIFLVSIGKTTPEVLVALGSAAVGALVGLFAPTPTGK</sequence>
<keyword evidence="1" id="KW-1133">Transmembrane helix</keyword>
<dbReference type="HOGENOM" id="CLU_2243685_0_0_10"/>
<accession>B4S7X7</accession>
<proteinExistence type="predicted"/>
<keyword evidence="1" id="KW-0472">Membrane</keyword>
<keyword evidence="1" id="KW-0812">Transmembrane</keyword>
<dbReference type="RefSeq" id="WP_012505699.1">
    <property type="nucleotide sequence ID" value="NC_011059.1"/>
</dbReference>
<reference evidence="2" key="1">
    <citation type="submission" date="2008-06" db="EMBL/GenBank/DDBJ databases">
        <title>Complete sequence of chromosome of Prosthecochloris aestuarii DSM 271.</title>
        <authorList>
            <consortium name="US DOE Joint Genome Institute"/>
            <person name="Lucas S."/>
            <person name="Copeland A."/>
            <person name="Lapidus A."/>
            <person name="Glavina del Rio T."/>
            <person name="Dalin E."/>
            <person name="Tice H."/>
            <person name="Bruce D."/>
            <person name="Goodwin L."/>
            <person name="Pitluck S."/>
            <person name="Schmutz J."/>
            <person name="Larimer F."/>
            <person name="Land M."/>
            <person name="Hauser L."/>
            <person name="Kyrpides N."/>
            <person name="Anderson I."/>
            <person name="Liu Z."/>
            <person name="Li T."/>
            <person name="Zhao F."/>
            <person name="Overmann J."/>
            <person name="Bryant D.A."/>
            <person name="Richardson P."/>
        </authorList>
    </citation>
    <scope>NUCLEOTIDE SEQUENCE [LARGE SCALE GENOMIC DNA]</scope>
    <source>
        <strain evidence="2">DSM 271</strain>
    </source>
</reference>
<evidence type="ECO:0000313" key="2">
    <source>
        <dbReference type="EMBL" id="ACF46164.1"/>
    </source>
</evidence>